<accession>A0A8H7DPH2</accession>
<evidence type="ECO:0000313" key="2">
    <source>
        <dbReference type="Proteomes" id="UP000623687"/>
    </source>
</evidence>
<reference evidence="1" key="1">
    <citation type="submission" date="2019-07" db="EMBL/GenBank/DDBJ databases">
        <authorList>
            <person name="Palmer J.M."/>
        </authorList>
    </citation>
    <scope>NUCLEOTIDE SEQUENCE</scope>
    <source>
        <strain evidence="1">PC9</strain>
    </source>
</reference>
<organism evidence="1 2">
    <name type="scientific">Pleurotus ostreatus</name>
    <name type="common">Oyster mushroom</name>
    <name type="synonym">White-rot fungus</name>
    <dbReference type="NCBI Taxonomy" id="5322"/>
    <lineage>
        <taxon>Eukaryota</taxon>
        <taxon>Fungi</taxon>
        <taxon>Dikarya</taxon>
        <taxon>Basidiomycota</taxon>
        <taxon>Agaricomycotina</taxon>
        <taxon>Agaricomycetes</taxon>
        <taxon>Agaricomycetidae</taxon>
        <taxon>Agaricales</taxon>
        <taxon>Pleurotineae</taxon>
        <taxon>Pleurotaceae</taxon>
        <taxon>Pleurotus</taxon>
    </lineage>
</organism>
<dbReference type="GeneID" id="59379105"/>
<gene>
    <name evidence="1" type="ORF">PC9H_009287</name>
</gene>
<dbReference type="AlphaFoldDB" id="A0A8H7DPH2"/>
<sequence length="191" mass="21156">MSGKGKESAWIVTSPTDRVVAASLFVMGGGPGFTFEVDGFKDGPYQTLGQKILHGDNYSDEERAALSAPYDRQSCSSWTKLGHDRSFSSSGFTRSRVGDSARSCCDHDGGNTTKIYQYWRKPASGREKLPPLSAGPKLVTRQVARRCSQIRTNESYPQDFFPQLRGGDRIVFFIKKLLGQTLGQWCGSRKE</sequence>
<dbReference type="EMBL" id="JACETU010000007">
    <property type="protein sequence ID" value="KAF7423987.1"/>
    <property type="molecule type" value="Genomic_DNA"/>
</dbReference>
<evidence type="ECO:0000313" key="1">
    <source>
        <dbReference type="EMBL" id="KAF7423987.1"/>
    </source>
</evidence>
<protein>
    <submittedName>
        <fullName evidence="1">Uncharacterized protein</fullName>
    </submittedName>
</protein>
<comment type="caution">
    <text evidence="1">The sequence shown here is derived from an EMBL/GenBank/DDBJ whole genome shotgun (WGS) entry which is preliminary data.</text>
</comment>
<dbReference type="RefSeq" id="XP_036628181.1">
    <property type="nucleotide sequence ID" value="XM_036778792.1"/>
</dbReference>
<name>A0A8H7DPH2_PLEOS</name>
<dbReference type="Proteomes" id="UP000623687">
    <property type="component" value="Unassembled WGS sequence"/>
</dbReference>
<proteinExistence type="predicted"/>
<dbReference type="VEuPathDB" id="FungiDB:PC9H_009287"/>
<keyword evidence="2" id="KW-1185">Reference proteome</keyword>